<name>A0A512H6N4_9PROT</name>
<keyword evidence="4 9" id="KW-0812">Transmembrane</keyword>
<dbReference type="GO" id="GO:0005886">
    <property type="term" value="C:plasma membrane"/>
    <property type="evidence" value="ECO:0007669"/>
    <property type="project" value="UniProtKB-SubCell"/>
</dbReference>
<proteinExistence type="inferred from homology"/>
<dbReference type="PRINTS" id="PR01755">
    <property type="entry name" value="SECFTRNLCASE"/>
</dbReference>
<evidence type="ECO:0000256" key="3">
    <source>
        <dbReference type="ARBA" id="ARBA00022475"/>
    </source>
</evidence>
<evidence type="ECO:0000313" key="13">
    <source>
        <dbReference type="Proteomes" id="UP000321567"/>
    </source>
</evidence>
<gene>
    <name evidence="9 12" type="primary">secF</name>
    <name evidence="12" type="ORF">ROR02_12320</name>
</gene>
<dbReference type="Proteomes" id="UP000321567">
    <property type="component" value="Unassembled WGS sequence"/>
</dbReference>
<dbReference type="GO" id="GO:0043952">
    <property type="term" value="P:protein transport by the Sec complex"/>
    <property type="evidence" value="ECO:0007669"/>
    <property type="project" value="UniProtKB-UniRule"/>
</dbReference>
<keyword evidence="2 9" id="KW-0813">Transport</keyword>
<dbReference type="InterPro" id="IPR022645">
    <property type="entry name" value="SecD/SecF_bac"/>
</dbReference>
<feature type="transmembrane region" description="Helical" evidence="9">
    <location>
        <begin position="21"/>
        <end position="40"/>
    </location>
</feature>
<dbReference type="GO" id="GO:0065002">
    <property type="term" value="P:intracellular protein transmembrane transport"/>
    <property type="evidence" value="ECO:0007669"/>
    <property type="project" value="UniProtKB-UniRule"/>
</dbReference>
<keyword evidence="8 9" id="KW-0472">Membrane</keyword>
<dbReference type="InterPro" id="IPR005665">
    <property type="entry name" value="SecF_bac"/>
</dbReference>
<dbReference type="Gene3D" id="1.20.1640.10">
    <property type="entry name" value="Multidrug efflux transporter AcrB transmembrane domain"/>
    <property type="match status" value="1"/>
</dbReference>
<comment type="caution">
    <text evidence="12">The sequence shown here is derived from an EMBL/GenBank/DDBJ whole genome shotgun (WGS) entry which is preliminary data.</text>
</comment>
<evidence type="ECO:0000256" key="1">
    <source>
        <dbReference type="ARBA" id="ARBA00004651"/>
    </source>
</evidence>
<feature type="region of interest" description="Disordered" evidence="10">
    <location>
        <begin position="303"/>
        <end position="359"/>
    </location>
</feature>
<dbReference type="Pfam" id="PF02355">
    <property type="entry name" value="SecD_SecF_C"/>
    <property type="match status" value="1"/>
</dbReference>
<dbReference type="PROSITE" id="PS51257">
    <property type="entry name" value="PROKAR_LIPOPROTEIN"/>
    <property type="match status" value="1"/>
</dbReference>
<protein>
    <recommendedName>
        <fullName evidence="9">Protein-export membrane protein SecF</fullName>
    </recommendedName>
</protein>
<dbReference type="EMBL" id="BJZO01000026">
    <property type="protein sequence ID" value="GEO81101.1"/>
    <property type="molecule type" value="Genomic_DNA"/>
</dbReference>
<evidence type="ECO:0000256" key="8">
    <source>
        <dbReference type="ARBA" id="ARBA00023136"/>
    </source>
</evidence>
<dbReference type="InterPro" id="IPR048634">
    <property type="entry name" value="SecD_SecF_C"/>
</dbReference>
<dbReference type="InterPro" id="IPR055344">
    <property type="entry name" value="SecD_SecF_C_bact"/>
</dbReference>
<comment type="subcellular location">
    <subcellularLocation>
        <location evidence="1 9">Cell membrane</location>
        <topology evidence="1 9">Multi-pass membrane protein</topology>
    </subcellularLocation>
</comment>
<evidence type="ECO:0000256" key="2">
    <source>
        <dbReference type="ARBA" id="ARBA00022448"/>
    </source>
</evidence>
<keyword evidence="7 9" id="KW-0811">Translocation</keyword>
<dbReference type="GO" id="GO:0006605">
    <property type="term" value="P:protein targeting"/>
    <property type="evidence" value="ECO:0007669"/>
    <property type="project" value="UniProtKB-UniRule"/>
</dbReference>
<comment type="function">
    <text evidence="9">Part of the Sec protein translocase complex. Interacts with the SecYEG preprotein conducting channel. SecDF uses the proton motive force (PMF) to complete protein translocation after the ATP-dependent function of SecA.</text>
</comment>
<accession>A0A512H6N4</accession>
<keyword evidence="5 9" id="KW-0653">Protein transport</keyword>
<dbReference type="AlphaFoldDB" id="A0A512H6N4"/>
<evidence type="ECO:0000259" key="11">
    <source>
        <dbReference type="Pfam" id="PF02355"/>
    </source>
</evidence>
<dbReference type="SUPFAM" id="SSF82866">
    <property type="entry name" value="Multidrug efflux transporter AcrB transmembrane domain"/>
    <property type="match status" value="1"/>
</dbReference>
<dbReference type="RefSeq" id="WP_147163142.1">
    <property type="nucleotide sequence ID" value="NZ_BJZO01000026.1"/>
</dbReference>
<dbReference type="InterPro" id="IPR022813">
    <property type="entry name" value="SecD/SecF_arch_bac"/>
</dbReference>
<feature type="domain" description="Protein export membrane protein SecD/SecF C-terminal" evidence="11">
    <location>
        <begin position="117"/>
        <end position="295"/>
    </location>
</feature>
<evidence type="ECO:0000256" key="6">
    <source>
        <dbReference type="ARBA" id="ARBA00022989"/>
    </source>
</evidence>
<evidence type="ECO:0000256" key="4">
    <source>
        <dbReference type="ARBA" id="ARBA00022692"/>
    </source>
</evidence>
<comment type="similarity">
    <text evidence="9">Belongs to the SecD/SecF family. SecF subfamily.</text>
</comment>
<evidence type="ECO:0000256" key="9">
    <source>
        <dbReference type="HAMAP-Rule" id="MF_01464"/>
    </source>
</evidence>
<dbReference type="NCBIfam" id="TIGR00966">
    <property type="entry name" value="transloc_SecF"/>
    <property type="match status" value="1"/>
</dbReference>
<evidence type="ECO:0000256" key="10">
    <source>
        <dbReference type="SAM" id="MobiDB-lite"/>
    </source>
</evidence>
<sequence length="359" mass="38474">MLRPIRLIPDNLNLDFISKRVWFISASVIFLTGCLLSVAIQGLNFGIDFTGGILVEARTPEPVDLGAVRTALNNQVAGDIALTTYGTDGRDLMIRVPEQPGGEAANTEALSRLKATLGEGVEYRRTELVGPKVGDELVQAGALAMVFAILSITAYIWFRFEWQYAVGGVIALLHDVIATVGLFSIFQIQFDLTSVAAIMTVAGYSINDTVVIFDRVREELRRYKKMEMGEVLNLAINRTMSRTVLTGGTTLLALICLFALGGDVLRGFSLAIAWGIVVGTYSSIYVAVPALIYFRFDRSGEGDAPPAPSSSEPGKAEAETGASLAARAAAAEAALLEQGDGPRKPGVVTGKARSRDARR</sequence>
<feature type="transmembrane region" description="Helical" evidence="9">
    <location>
        <begin position="271"/>
        <end position="294"/>
    </location>
</feature>
<feature type="transmembrane region" description="Helical" evidence="9">
    <location>
        <begin position="165"/>
        <end position="186"/>
    </location>
</feature>
<evidence type="ECO:0000313" key="12">
    <source>
        <dbReference type="EMBL" id="GEO81101.1"/>
    </source>
</evidence>
<feature type="transmembrane region" description="Helical" evidence="9">
    <location>
        <begin position="244"/>
        <end position="265"/>
    </location>
</feature>
<dbReference type="HAMAP" id="MF_01464_B">
    <property type="entry name" value="SecF_B"/>
    <property type="match status" value="1"/>
</dbReference>
<dbReference type="NCBIfam" id="TIGR00916">
    <property type="entry name" value="2A0604s01"/>
    <property type="match status" value="1"/>
</dbReference>
<reference evidence="12 13" key="1">
    <citation type="submission" date="2019-07" db="EMBL/GenBank/DDBJ databases">
        <title>Whole genome shotgun sequence of Rhodospirillum oryzae NBRC 107573.</title>
        <authorList>
            <person name="Hosoyama A."/>
            <person name="Uohara A."/>
            <person name="Ohji S."/>
            <person name="Ichikawa N."/>
        </authorList>
    </citation>
    <scope>NUCLEOTIDE SEQUENCE [LARGE SCALE GENOMIC DNA]</scope>
    <source>
        <strain evidence="12 13">NBRC 107573</strain>
    </source>
</reference>
<keyword evidence="3 9" id="KW-1003">Cell membrane</keyword>
<dbReference type="OrthoDB" id="9774769at2"/>
<feature type="transmembrane region" description="Helical" evidence="9">
    <location>
        <begin position="192"/>
        <end position="216"/>
    </location>
</feature>
<evidence type="ECO:0000256" key="7">
    <source>
        <dbReference type="ARBA" id="ARBA00023010"/>
    </source>
</evidence>
<dbReference type="Pfam" id="PF07549">
    <property type="entry name" value="Sec_GG"/>
    <property type="match status" value="1"/>
</dbReference>
<feature type="compositionally biased region" description="Low complexity" evidence="10">
    <location>
        <begin position="319"/>
        <end position="337"/>
    </location>
</feature>
<dbReference type="InterPro" id="IPR022646">
    <property type="entry name" value="SecD/SecF_CS"/>
</dbReference>
<comment type="subunit">
    <text evidence="9">Forms a complex with SecD. Part of the essential Sec protein translocation apparatus which comprises SecA, SecYEG and auxiliary proteins SecDF-YajC and YidC.</text>
</comment>
<organism evidence="12 13">
    <name type="scientific">Pararhodospirillum oryzae</name>
    <dbReference type="NCBI Taxonomy" id="478448"/>
    <lineage>
        <taxon>Bacteria</taxon>
        <taxon>Pseudomonadati</taxon>
        <taxon>Pseudomonadota</taxon>
        <taxon>Alphaproteobacteria</taxon>
        <taxon>Rhodospirillales</taxon>
        <taxon>Rhodospirillaceae</taxon>
        <taxon>Pararhodospirillum</taxon>
    </lineage>
</organism>
<keyword evidence="6 9" id="KW-1133">Transmembrane helix</keyword>
<dbReference type="PANTHER" id="PTHR30081">
    <property type="entry name" value="PROTEIN-EXPORT MEMBRANE PROTEIN SEC"/>
    <property type="match status" value="1"/>
</dbReference>
<dbReference type="GO" id="GO:0015450">
    <property type="term" value="F:protein-transporting ATPase activity"/>
    <property type="evidence" value="ECO:0007669"/>
    <property type="project" value="InterPro"/>
</dbReference>
<evidence type="ECO:0000256" key="5">
    <source>
        <dbReference type="ARBA" id="ARBA00022927"/>
    </source>
</evidence>
<feature type="transmembrane region" description="Helical" evidence="9">
    <location>
        <begin position="137"/>
        <end position="158"/>
    </location>
</feature>
<keyword evidence="13" id="KW-1185">Reference proteome</keyword>
<dbReference type="PANTHER" id="PTHR30081:SF8">
    <property type="entry name" value="PROTEIN TRANSLOCASE SUBUNIT SECF"/>
    <property type="match status" value="1"/>
</dbReference>